<proteinExistence type="predicted"/>
<accession>R2SJ84</accession>
<evidence type="ECO:0000313" key="3">
    <source>
        <dbReference type="EMBL" id="EOT61664.1"/>
    </source>
</evidence>
<dbReference type="EMBL" id="ASVY01000002">
    <property type="protein sequence ID" value="EOT61664.1"/>
    <property type="molecule type" value="Genomic_DNA"/>
</dbReference>
<dbReference type="Proteomes" id="UP000014197">
    <property type="component" value="Unassembled WGS sequence"/>
</dbReference>
<dbReference type="Proteomes" id="UP000013858">
    <property type="component" value="Unassembled WGS sequence"/>
</dbReference>
<evidence type="ECO:0000313" key="4">
    <source>
        <dbReference type="Proteomes" id="UP000013858"/>
    </source>
</evidence>
<dbReference type="RefSeq" id="WP_010763118.1">
    <property type="nucleotide sequence ID" value="NZ_KB946316.1"/>
</dbReference>
<evidence type="ECO:0000313" key="5">
    <source>
        <dbReference type="Proteomes" id="UP000014197"/>
    </source>
</evidence>
<comment type="caution">
    <text evidence="2">The sequence shown here is derived from an EMBL/GenBank/DDBJ whole genome shotgun (WGS) entry which is preliminary data.</text>
</comment>
<protein>
    <submittedName>
        <fullName evidence="2">Uncharacterized protein</fullName>
    </submittedName>
</protein>
<reference evidence="3 5" key="2">
    <citation type="submission" date="2013-03" db="EMBL/GenBank/DDBJ databases">
        <title>The Genome Sequence of Enterococcus haemoperoxidus BAA-382 (PacBio/Illumina hybrid assembly).</title>
        <authorList>
            <consortium name="The Broad Institute Genomics Platform"/>
            <consortium name="The Broad Institute Genome Sequencing Center for Infectious Disease"/>
            <person name="Earl A."/>
            <person name="Russ C."/>
            <person name="Gilmore M."/>
            <person name="Surin D."/>
            <person name="Walker B."/>
            <person name="Young S."/>
            <person name="Zeng Q."/>
            <person name="Gargeya S."/>
            <person name="Fitzgerald M."/>
            <person name="Haas B."/>
            <person name="Abouelleil A."/>
            <person name="Allen A.W."/>
            <person name="Alvarado L."/>
            <person name="Arachchi H.M."/>
            <person name="Berlin A.M."/>
            <person name="Chapman S.B."/>
            <person name="Gainer-Dewar J."/>
            <person name="Goldberg J."/>
            <person name="Griggs A."/>
            <person name="Gujja S."/>
            <person name="Hansen M."/>
            <person name="Howarth C."/>
            <person name="Imamovic A."/>
            <person name="Ireland A."/>
            <person name="Larimer J."/>
            <person name="McCowan C."/>
            <person name="Murphy C."/>
            <person name="Pearson M."/>
            <person name="Poon T.W."/>
            <person name="Priest M."/>
            <person name="Roberts A."/>
            <person name="Saif S."/>
            <person name="Shea T."/>
            <person name="Sisk P."/>
            <person name="Sykes S."/>
            <person name="Wortman J."/>
            <person name="Nusbaum C."/>
            <person name="Birren B."/>
        </authorList>
    </citation>
    <scope>NUCLEOTIDE SEQUENCE [LARGE SCALE GENOMIC DNA]</scope>
    <source>
        <strain evidence="3 5">ATCC BAA-382</strain>
    </source>
</reference>
<dbReference type="AlphaFoldDB" id="R2SJ84"/>
<evidence type="ECO:0000313" key="2">
    <source>
        <dbReference type="EMBL" id="EOH92921.1"/>
    </source>
</evidence>
<keyword evidence="1" id="KW-1133">Transmembrane helix</keyword>
<reference evidence="2 4" key="1">
    <citation type="submission" date="2013-02" db="EMBL/GenBank/DDBJ databases">
        <title>The Genome Sequence of Enterococcus haemoperoxidus BAA-382.</title>
        <authorList>
            <consortium name="The Broad Institute Genome Sequencing Platform"/>
            <consortium name="The Broad Institute Genome Sequencing Center for Infectious Disease"/>
            <person name="Earl A.M."/>
            <person name="Gilmore M.S."/>
            <person name="Lebreton F."/>
            <person name="Walker B."/>
            <person name="Young S.K."/>
            <person name="Zeng Q."/>
            <person name="Gargeya S."/>
            <person name="Fitzgerald M."/>
            <person name="Haas B."/>
            <person name="Abouelleil A."/>
            <person name="Alvarado L."/>
            <person name="Arachchi H.M."/>
            <person name="Berlin A.M."/>
            <person name="Chapman S.B."/>
            <person name="Dewar J."/>
            <person name="Goldberg J."/>
            <person name="Griggs A."/>
            <person name="Gujja S."/>
            <person name="Hansen M."/>
            <person name="Howarth C."/>
            <person name="Imamovic A."/>
            <person name="Larimer J."/>
            <person name="McCowan C."/>
            <person name="Murphy C."/>
            <person name="Neiman D."/>
            <person name="Pearson M."/>
            <person name="Priest M."/>
            <person name="Roberts A."/>
            <person name="Saif S."/>
            <person name="Shea T."/>
            <person name="Sisk P."/>
            <person name="Sykes S."/>
            <person name="Wortman J."/>
            <person name="Nusbaum C."/>
            <person name="Birren B."/>
        </authorList>
    </citation>
    <scope>NUCLEOTIDE SEQUENCE [LARGE SCALE GENOMIC DNA]</scope>
    <source>
        <strain evidence="2 4">ATCC BAA-382</strain>
    </source>
</reference>
<dbReference type="OrthoDB" id="3182597at2"/>
<evidence type="ECO:0000256" key="1">
    <source>
        <dbReference type="SAM" id="Phobius"/>
    </source>
</evidence>
<dbReference type="EMBL" id="AJAR01000027">
    <property type="protein sequence ID" value="EOH92921.1"/>
    <property type="molecule type" value="Genomic_DNA"/>
</dbReference>
<organism evidence="2 4">
    <name type="scientific">Enterococcus haemoperoxidus ATCC BAA-382</name>
    <dbReference type="NCBI Taxonomy" id="1158608"/>
    <lineage>
        <taxon>Bacteria</taxon>
        <taxon>Bacillati</taxon>
        <taxon>Bacillota</taxon>
        <taxon>Bacilli</taxon>
        <taxon>Lactobacillales</taxon>
        <taxon>Enterococcaceae</taxon>
        <taxon>Enterococcus</taxon>
    </lineage>
</organism>
<gene>
    <name evidence="3" type="ORF">I583_00646</name>
    <name evidence="2" type="ORF">UAW_02962</name>
</gene>
<dbReference type="STRING" id="155618.RV06_GL001943"/>
<feature type="transmembrane region" description="Helical" evidence="1">
    <location>
        <begin position="61"/>
        <end position="78"/>
    </location>
</feature>
<keyword evidence="5" id="KW-1185">Reference proteome</keyword>
<sequence length="134" mass="15498">MIDYILNTYAPFWKITYKYEGIDYVVIVTAAKKDKIEMDGSRPLSQEDATVENKMKKNGRYGLLASLLFFLINVFDILPDSTGPFLATFVLAGIGVWIYFAIKRHSFLSSNKKHLQTNLHDYPEYMSLLKQYPE</sequence>
<keyword evidence="1" id="KW-0812">Transmembrane</keyword>
<name>R2SJ84_9ENTE</name>
<dbReference type="PATRIC" id="fig|1158608.3.peg.2898"/>
<keyword evidence="1" id="KW-0472">Membrane</keyword>
<feature type="transmembrane region" description="Helical" evidence="1">
    <location>
        <begin position="84"/>
        <end position="102"/>
    </location>
</feature>